<organism evidence="2">
    <name type="scientific">Prevotella amnii</name>
    <dbReference type="NCBI Taxonomy" id="419005"/>
    <lineage>
        <taxon>Bacteria</taxon>
        <taxon>Pseudomonadati</taxon>
        <taxon>Bacteroidota</taxon>
        <taxon>Bacteroidia</taxon>
        <taxon>Bacteroidales</taxon>
        <taxon>Prevotellaceae</taxon>
        <taxon>Prevotella</taxon>
    </lineage>
</organism>
<proteinExistence type="predicted"/>
<evidence type="ECO:0000256" key="1">
    <source>
        <dbReference type="SAM" id="MobiDB-lite"/>
    </source>
</evidence>
<dbReference type="PATRIC" id="fig|419005.5.peg.1160"/>
<sequence length="57" mass="6683">MFNTIIMDMEEKKEVYEKPVCEVILMEEEPVMMKFSTEATMDNLEDGGEVPVDEYDE</sequence>
<feature type="compositionally biased region" description="Acidic residues" evidence="1">
    <location>
        <begin position="43"/>
        <end position="57"/>
    </location>
</feature>
<comment type="caution">
    <text evidence="2">The sequence shown here is derived from an EMBL/GenBank/DDBJ whole genome shotgun (WGS) entry which is preliminary data.</text>
</comment>
<dbReference type="STRING" id="419005.HMPREF1860_01155"/>
<name>A0A134BDT5_9BACT</name>
<evidence type="ECO:0000313" key="3">
    <source>
        <dbReference type="Proteomes" id="UP000070531"/>
    </source>
</evidence>
<dbReference type="AlphaFoldDB" id="A0A134BDT5"/>
<dbReference type="RefSeq" id="WP_019035765.1">
    <property type="nucleotide sequence ID" value="NZ_KQ960510.1"/>
</dbReference>
<dbReference type="Proteomes" id="UP000070531">
    <property type="component" value="Unassembled WGS sequence"/>
</dbReference>
<evidence type="ECO:0000313" key="2">
    <source>
        <dbReference type="EMBL" id="KXB78112.1"/>
    </source>
</evidence>
<accession>A0A134BDT5</accession>
<gene>
    <name evidence="2" type="ORF">HMPREF1860_01155</name>
</gene>
<protein>
    <submittedName>
        <fullName evidence="2">Uncharacterized protein</fullName>
    </submittedName>
</protein>
<feature type="region of interest" description="Disordered" evidence="1">
    <location>
        <begin position="36"/>
        <end position="57"/>
    </location>
</feature>
<reference evidence="2 3" key="1">
    <citation type="submission" date="2016-01" db="EMBL/GenBank/DDBJ databases">
        <authorList>
            <person name="Oliw E.H."/>
        </authorList>
    </citation>
    <scope>NUCLEOTIDE SEQUENCE [LARGE SCALE GENOMIC DNA]</scope>
    <source>
        <strain evidence="2 3">DNF00307</strain>
    </source>
</reference>
<dbReference type="EMBL" id="LSDL01000050">
    <property type="protein sequence ID" value="KXB78112.1"/>
    <property type="molecule type" value="Genomic_DNA"/>
</dbReference>